<dbReference type="InterPro" id="IPR011051">
    <property type="entry name" value="RmlC_Cupin_sf"/>
</dbReference>
<sequence>MSVLKKLAPAIVVACAAAAPNVYASEDANHAIVTQLMTKAVPELAGKELEMITVEYPPGSVDPVHRHDAHAMVYVLEGTIVMQVKGGKEVTLKPGQTFYEGPNDVHTVGRNASQTEPAKFIVVLLKKQNAPILTVIE</sequence>
<organism evidence="3 4">
    <name type="scientific">Steroidobacter agaridevorans</name>
    <dbReference type="NCBI Taxonomy" id="2695856"/>
    <lineage>
        <taxon>Bacteria</taxon>
        <taxon>Pseudomonadati</taxon>
        <taxon>Pseudomonadota</taxon>
        <taxon>Gammaproteobacteria</taxon>
        <taxon>Steroidobacterales</taxon>
        <taxon>Steroidobacteraceae</taxon>
        <taxon>Steroidobacter</taxon>
    </lineage>
</organism>
<dbReference type="Gene3D" id="2.60.120.10">
    <property type="entry name" value="Jelly Rolls"/>
    <property type="match status" value="1"/>
</dbReference>
<keyword evidence="1" id="KW-0732">Signal</keyword>
<feature type="signal peptide" evidence="1">
    <location>
        <begin position="1"/>
        <end position="24"/>
    </location>
</feature>
<dbReference type="RefSeq" id="WP_161814435.1">
    <property type="nucleotide sequence ID" value="NZ_BLJN01000005.1"/>
</dbReference>
<name>A0A829YHN7_9GAMM</name>
<protein>
    <recommendedName>
        <fullName evidence="2">Cupin type-2 domain-containing protein</fullName>
    </recommendedName>
</protein>
<dbReference type="Proteomes" id="UP000445000">
    <property type="component" value="Unassembled WGS sequence"/>
</dbReference>
<keyword evidence="4" id="KW-1185">Reference proteome</keyword>
<gene>
    <name evidence="3" type="ORF">GCM10011487_47840</name>
</gene>
<dbReference type="InterPro" id="IPR014710">
    <property type="entry name" value="RmlC-like_jellyroll"/>
</dbReference>
<comment type="caution">
    <text evidence="3">The sequence shown here is derived from an EMBL/GenBank/DDBJ whole genome shotgun (WGS) entry which is preliminary data.</text>
</comment>
<dbReference type="PANTHER" id="PTHR38599:SF1">
    <property type="entry name" value="CUPIN DOMAIN PROTEIN (AFU_ORTHOLOGUE AFUA_3G13620)"/>
    <property type="match status" value="1"/>
</dbReference>
<proteinExistence type="predicted"/>
<evidence type="ECO:0000256" key="1">
    <source>
        <dbReference type="SAM" id="SignalP"/>
    </source>
</evidence>
<dbReference type="InterPro" id="IPR013096">
    <property type="entry name" value="Cupin_2"/>
</dbReference>
<evidence type="ECO:0000313" key="4">
    <source>
        <dbReference type="Proteomes" id="UP000445000"/>
    </source>
</evidence>
<evidence type="ECO:0000313" key="3">
    <source>
        <dbReference type="EMBL" id="GFE82784.1"/>
    </source>
</evidence>
<feature type="domain" description="Cupin type-2" evidence="2">
    <location>
        <begin position="53"/>
        <end position="123"/>
    </location>
</feature>
<dbReference type="SUPFAM" id="SSF51182">
    <property type="entry name" value="RmlC-like cupins"/>
    <property type="match status" value="1"/>
</dbReference>
<reference evidence="4" key="1">
    <citation type="submission" date="2020-01" db="EMBL/GenBank/DDBJ databases">
        <title>'Steroidobacter agaridevorans' sp. nov., agar-degrading bacteria isolated from rhizosphere soils.</title>
        <authorList>
            <person name="Ikenaga M."/>
            <person name="Kataoka M."/>
            <person name="Murouchi A."/>
            <person name="Katsuragi S."/>
            <person name="Sakai M."/>
        </authorList>
    </citation>
    <scope>NUCLEOTIDE SEQUENCE [LARGE SCALE GENOMIC DNA]</scope>
    <source>
        <strain evidence="4">YU21-B</strain>
    </source>
</reference>
<dbReference type="Pfam" id="PF07883">
    <property type="entry name" value="Cupin_2"/>
    <property type="match status" value="1"/>
</dbReference>
<dbReference type="PANTHER" id="PTHR38599">
    <property type="entry name" value="CUPIN DOMAIN PROTEIN (AFU_ORTHOLOGUE AFUA_3G13620)"/>
    <property type="match status" value="1"/>
</dbReference>
<dbReference type="EMBL" id="BLJN01000005">
    <property type="protein sequence ID" value="GFE82784.1"/>
    <property type="molecule type" value="Genomic_DNA"/>
</dbReference>
<accession>A0A829YHN7</accession>
<evidence type="ECO:0000259" key="2">
    <source>
        <dbReference type="Pfam" id="PF07883"/>
    </source>
</evidence>
<dbReference type="CDD" id="cd02234">
    <property type="entry name" value="cupin_BLR7677-like"/>
    <property type="match status" value="1"/>
</dbReference>
<dbReference type="AlphaFoldDB" id="A0A829YHN7"/>
<feature type="chain" id="PRO_5032718803" description="Cupin type-2 domain-containing protein" evidence="1">
    <location>
        <begin position="25"/>
        <end position="137"/>
    </location>
</feature>